<keyword evidence="1" id="KW-1133">Transmembrane helix</keyword>
<evidence type="ECO:0000313" key="2">
    <source>
        <dbReference type="EMBL" id="CAH6254308.1"/>
    </source>
</evidence>
<dbReference type="EMBL" id="OW970315">
    <property type="protein sequence ID" value="CAH6254308.1"/>
    <property type="molecule type" value="Genomic_DNA"/>
</dbReference>
<reference evidence="2" key="1">
    <citation type="submission" date="2022-05" db="EMBL/GenBank/DDBJ databases">
        <authorList>
            <person name="Pothier F. J."/>
        </authorList>
    </citation>
    <scope>NUCLEOTIDE SEQUENCE</scope>
    <source>
        <strain evidence="2">DAPP-PG734</strain>
    </source>
</reference>
<keyword evidence="1" id="KW-0812">Transmembrane</keyword>
<feature type="transmembrane region" description="Helical" evidence="1">
    <location>
        <begin position="7"/>
        <end position="25"/>
    </location>
</feature>
<name>A0AAN2FEC4_ENTAG</name>
<feature type="transmembrane region" description="Helical" evidence="1">
    <location>
        <begin position="65"/>
        <end position="96"/>
    </location>
</feature>
<protein>
    <submittedName>
        <fullName evidence="2">Uncharacterized protein</fullName>
    </submittedName>
</protein>
<sequence length="598" mass="67311">MSVMKRLFPLVYLLFSFVFYTWLSYQFGSNSDNMSSLLIARDLANGNTSLSGWHLSTQSYLFSDIVWTALAIKLFGFTPALSHVMPAIFYSFLSYLLIRIVLLKNNSGLYLVAPVILIPTYFSIANAIELNIHGGIYLLSVACLYLLSNESLKSPISKLLIASLLCGIFAESDKLIVFIFIIPCFISSLIHYVLQRKNKDLIITLACCLSILIYKIASLILPLYFKYDVPGIGGQSIASIPVMITNAILAYQGVLYYFSINFNGDSISTVVSTIKTLFLIIYIVLFIRSAIKSFGKSLVDTLLIFSVLVPFGAFILSTVAIDITSTRFLFFSVLSVALLISRNIAINKTTYKIALILIAVSNLAWIYKSQETEEKYYSKLGDFLQSQNLLNGYGEFWKASILTSVSKINIYPVFTDGTIRPRYWLSRDDWYERNGNFMISRDQSEIDAAINQFGEPKKIIDFHGMKILVWDKMPLPPNGVSFKKIKPDSLPLRNYRIDVDGAIRSNGNQGFMISGPYARLKKGDYQIVMTGQVYSGNPEAEIFSSKSGVSIKIPMTNSGDDSVIKSSFHLDKDVDDFELRINVREKEEIKIYGYSIFK</sequence>
<feature type="transmembrane region" description="Helical" evidence="1">
    <location>
        <begin position="303"/>
        <end position="321"/>
    </location>
</feature>
<feature type="transmembrane region" description="Helical" evidence="1">
    <location>
        <begin position="176"/>
        <end position="194"/>
    </location>
</feature>
<keyword evidence="1" id="KW-0472">Membrane</keyword>
<feature type="transmembrane region" description="Helical" evidence="1">
    <location>
        <begin position="270"/>
        <end position="291"/>
    </location>
</feature>
<evidence type="ECO:0000313" key="3">
    <source>
        <dbReference type="Proteomes" id="UP001158961"/>
    </source>
</evidence>
<dbReference type="Proteomes" id="UP001158961">
    <property type="component" value="Chromosome"/>
</dbReference>
<dbReference type="AlphaFoldDB" id="A0AAN2FEC4"/>
<proteinExistence type="predicted"/>
<gene>
    <name evidence="2" type="ORF">DAPPPG734_07975</name>
</gene>
<feature type="transmembrane region" description="Helical" evidence="1">
    <location>
        <begin position="108"/>
        <end position="124"/>
    </location>
</feature>
<feature type="transmembrane region" description="Helical" evidence="1">
    <location>
        <begin position="237"/>
        <end position="258"/>
    </location>
</feature>
<evidence type="ECO:0000256" key="1">
    <source>
        <dbReference type="SAM" id="Phobius"/>
    </source>
</evidence>
<organism evidence="2 3">
    <name type="scientific">Enterobacter agglomerans</name>
    <name type="common">Erwinia herbicola</name>
    <name type="synonym">Pantoea agglomerans</name>
    <dbReference type="NCBI Taxonomy" id="549"/>
    <lineage>
        <taxon>Bacteria</taxon>
        <taxon>Pseudomonadati</taxon>
        <taxon>Pseudomonadota</taxon>
        <taxon>Gammaproteobacteria</taxon>
        <taxon>Enterobacterales</taxon>
        <taxon>Erwiniaceae</taxon>
        <taxon>Pantoea</taxon>
        <taxon>Pantoea agglomerans group</taxon>
    </lineage>
</organism>
<accession>A0AAN2FEC4</accession>
<feature type="transmembrane region" description="Helical" evidence="1">
    <location>
        <begin position="328"/>
        <end position="345"/>
    </location>
</feature>
<feature type="transmembrane region" description="Helical" evidence="1">
    <location>
        <begin position="201"/>
        <end position="225"/>
    </location>
</feature>